<dbReference type="Proteomes" id="UP000184391">
    <property type="component" value="Unassembled WGS sequence"/>
</dbReference>
<evidence type="ECO:0000313" key="3">
    <source>
        <dbReference type="Proteomes" id="UP000184391"/>
    </source>
</evidence>
<dbReference type="AlphaFoldDB" id="A0A1M7RU97"/>
<dbReference type="STRING" id="198312.SAMN02745193_00420"/>
<feature type="signal peptide" evidence="1">
    <location>
        <begin position="1"/>
        <end position="22"/>
    </location>
</feature>
<sequence length="150" mass="16093">MMKKLAFAGLAIGMCFSAPALALEHEIVIDHPAGPIAADYEGSVRVETRQVGTAGVAGRPSTLRCQWSAALDLERTAKLGETLQTRRVMTRDDVASGSTSGWCNSSARTIDRLVEARRDSFRSAMLAMVEQDRTIILAEAENAAVNGRDG</sequence>
<dbReference type="EMBL" id="FRDF01000002">
    <property type="protein sequence ID" value="SHN49849.1"/>
    <property type="molecule type" value="Genomic_DNA"/>
</dbReference>
<keyword evidence="1" id="KW-0732">Signal</keyword>
<feature type="chain" id="PRO_5009928998" evidence="1">
    <location>
        <begin position="23"/>
        <end position="150"/>
    </location>
</feature>
<organism evidence="2 3">
    <name type="scientific">Erythrobacter sanguineus</name>
    <dbReference type="NCBI Taxonomy" id="198312"/>
    <lineage>
        <taxon>Bacteria</taxon>
        <taxon>Pseudomonadati</taxon>
        <taxon>Pseudomonadota</taxon>
        <taxon>Alphaproteobacteria</taxon>
        <taxon>Sphingomonadales</taxon>
        <taxon>Erythrobacteraceae</taxon>
        <taxon>Erythrobacter/Porphyrobacter group</taxon>
        <taxon>Erythrobacter</taxon>
    </lineage>
</organism>
<keyword evidence="3" id="KW-1185">Reference proteome</keyword>
<proteinExistence type="predicted"/>
<accession>A0A1M7RU97</accession>
<gene>
    <name evidence="2" type="ORF">SAMN02745193_00420</name>
</gene>
<evidence type="ECO:0000256" key="1">
    <source>
        <dbReference type="SAM" id="SignalP"/>
    </source>
</evidence>
<evidence type="ECO:0000313" key="2">
    <source>
        <dbReference type="EMBL" id="SHN49849.1"/>
    </source>
</evidence>
<reference evidence="3" key="1">
    <citation type="submission" date="2016-12" db="EMBL/GenBank/DDBJ databases">
        <authorList>
            <person name="Varghese N."/>
            <person name="Submissions S."/>
        </authorList>
    </citation>
    <scope>NUCLEOTIDE SEQUENCE [LARGE SCALE GENOMIC DNA]</scope>
    <source>
        <strain evidence="3">DSM 11032</strain>
    </source>
</reference>
<name>A0A1M7RU97_9SPHN</name>
<protein>
    <submittedName>
        <fullName evidence="2">Uncharacterized protein</fullName>
    </submittedName>
</protein>